<feature type="compositionally biased region" description="Pro residues" evidence="7">
    <location>
        <begin position="809"/>
        <end position="819"/>
    </location>
</feature>
<evidence type="ECO:0000313" key="10">
    <source>
        <dbReference type="EMBL" id="SMQ86212.1"/>
    </source>
</evidence>
<dbReference type="PANTHER" id="PTHR42751:SF1">
    <property type="entry name" value="CATION_PROTON ANTIPORTER YBAL-RELATED"/>
    <property type="match status" value="1"/>
</dbReference>
<proteinExistence type="inferred from homology"/>
<dbReference type="AlphaFoldDB" id="A0A1Y6G7P7"/>
<accession>A0A1Y6G7P7</accession>
<dbReference type="PROSITE" id="PS51201">
    <property type="entry name" value="RCK_N"/>
    <property type="match status" value="1"/>
</dbReference>
<keyword evidence="3" id="KW-0813">Transport</keyword>
<dbReference type="Proteomes" id="UP000194474">
    <property type="component" value="Unassembled WGS sequence"/>
</dbReference>
<keyword evidence="6 8" id="KW-0472">Membrane</keyword>
<dbReference type="SUPFAM" id="SSF51735">
    <property type="entry name" value="NAD(P)-binding Rossmann-fold domains"/>
    <property type="match status" value="1"/>
</dbReference>
<feature type="transmembrane region" description="Helical" evidence="8">
    <location>
        <begin position="294"/>
        <end position="311"/>
    </location>
</feature>
<evidence type="ECO:0000256" key="8">
    <source>
        <dbReference type="SAM" id="Phobius"/>
    </source>
</evidence>
<keyword evidence="4 8" id="KW-0812">Transmembrane</keyword>
<evidence type="ECO:0000256" key="4">
    <source>
        <dbReference type="ARBA" id="ARBA00022692"/>
    </source>
</evidence>
<feature type="transmembrane region" description="Helical" evidence="8">
    <location>
        <begin position="88"/>
        <end position="112"/>
    </location>
</feature>
<feature type="transmembrane region" description="Helical" evidence="8">
    <location>
        <begin position="353"/>
        <end position="375"/>
    </location>
</feature>
<dbReference type="Pfam" id="PF00999">
    <property type="entry name" value="Na_H_Exchanger"/>
    <property type="match status" value="1"/>
</dbReference>
<evidence type="ECO:0000256" key="5">
    <source>
        <dbReference type="ARBA" id="ARBA00022989"/>
    </source>
</evidence>
<feature type="compositionally biased region" description="Basic and acidic residues" evidence="7">
    <location>
        <begin position="799"/>
        <end position="808"/>
    </location>
</feature>
<dbReference type="InterPro" id="IPR036291">
    <property type="entry name" value="NAD(P)-bd_dom_sf"/>
</dbReference>
<feature type="transmembrane region" description="Helical" evidence="8">
    <location>
        <begin position="149"/>
        <end position="177"/>
    </location>
</feature>
<dbReference type="InterPro" id="IPR038770">
    <property type="entry name" value="Na+/solute_symporter_sf"/>
</dbReference>
<dbReference type="InterPro" id="IPR006153">
    <property type="entry name" value="Cation/H_exchanger_TM"/>
</dbReference>
<dbReference type="GO" id="GO:0015297">
    <property type="term" value="F:antiporter activity"/>
    <property type="evidence" value="ECO:0007669"/>
    <property type="project" value="InterPro"/>
</dbReference>
<feature type="transmembrane region" description="Helical" evidence="8">
    <location>
        <begin position="6"/>
        <end position="26"/>
    </location>
</feature>
<dbReference type="Gene3D" id="3.40.50.720">
    <property type="entry name" value="NAD(P)-binding Rossmann-like Domain"/>
    <property type="match status" value="1"/>
</dbReference>
<dbReference type="GO" id="GO:1902600">
    <property type="term" value="P:proton transmembrane transport"/>
    <property type="evidence" value="ECO:0007669"/>
    <property type="project" value="InterPro"/>
</dbReference>
<sequence length="819" mass="84845">MHHDTPLISTIVAGLVLAYIFGMIANRFKMPPLVGYLFAGILVGPYTPGFVADQQLGAELAELGVILLMFGVGLHFSLKDLMSVRALAIPGAVVQMGFATLLGAALGLLLGWDLFGSILFGLALSVASTVVLLKALQDRRLIESERGRIAVGWLIVEDLAMVLALVLVPAIASLNGADAGVHDPFVSFVEQATGAHLNIWGILGLTVVKVAAFVGFMLVVGRRIIPWALHGTAHTGSRELFRLAVLAIALGVALGSAVLFGVSLALGAFFAGMILSESELSHRAANETLPLRDAFAVLFFVSVGMLFDPSILVTSPLLVLATVFIIVIGKSLAAFAIVVMFKRPVSTALTISASLAQIGEFSFILASMGVALAVLPPEGQDLILAGALISIVLNPVVFWVLDLLKPRIEARVARRKEEPLLSPEERLEPLEAAKGPATTDAPTQPAVDRGAPGADDDTGEPSHQAGHTVLVGYGQVGRIVGAGIKADGGGLVVIEDSDHDVAAARAEGLEVVFGNAASEEVLKLANLPAAQSLLVAISNGFEAGSVCESGRKLNPDISIIARAYSEEEETFLRSCGATTVIRGEREIGKGILAYLRSDEGRAAIKPAEPRLPLAENILSKAAVAAIVTEVVAPVPAEAEPAEPAATEPDVAEEVAAQLIVPAADTVPLGDDAEDAAPKSQDAVKDEAASVPEVIVLGPPVEPEPEPAAEAEVPATVADETSLLAEAAPAGAEPDPVLPVVDAVETVPVADPEEPSDAAETEAEVVPPASVETVQPTPSIGEAPPAIDEIVNVPSDNEAEPEKTEDKPGEVPPVVPEPKG</sequence>
<organism evidence="10 11">
    <name type="scientific">Devosia lucknowensis</name>
    <dbReference type="NCBI Taxonomy" id="1096929"/>
    <lineage>
        <taxon>Bacteria</taxon>
        <taxon>Pseudomonadati</taxon>
        <taxon>Pseudomonadota</taxon>
        <taxon>Alphaproteobacteria</taxon>
        <taxon>Hyphomicrobiales</taxon>
        <taxon>Devosiaceae</taxon>
        <taxon>Devosia</taxon>
    </lineage>
</organism>
<feature type="transmembrane region" description="Helical" evidence="8">
    <location>
        <begin position="33"/>
        <end position="51"/>
    </location>
</feature>
<evidence type="ECO:0000313" key="11">
    <source>
        <dbReference type="Proteomes" id="UP000194474"/>
    </source>
</evidence>
<feature type="transmembrane region" description="Helical" evidence="8">
    <location>
        <begin position="197"/>
        <end position="220"/>
    </location>
</feature>
<feature type="region of interest" description="Disordered" evidence="7">
    <location>
        <begin position="667"/>
        <end position="687"/>
    </location>
</feature>
<dbReference type="GO" id="GO:0006813">
    <property type="term" value="P:potassium ion transport"/>
    <property type="evidence" value="ECO:0007669"/>
    <property type="project" value="InterPro"/>
</dbReference>
<evidence type="ECO:0000256" key="6">
    <source>
        <dbReference type="ARBA" id="ARBA00023136"/>
    </source>
</evidence>
<protein>
    <submittedName>
        <fullName evidence="10">Kef-type potassium/proton antiporter, CPA2 family</fullName>
    </submittedName>
</protein>
<gene>
    <name evidence="10" type="ORF">SAMN06295905_3515</name>
</gene>
<dbReference type="Pfam" id="PF02254">
    <property type="entry name" value="TrkA_N"/>
    <property type="match status" value="1"/>
</dbReference>
<reference evidence="11" key="1">
    <citation type="submission" date="2017-04" db="EMBL/GenBank/DDBJ databases">
        <authorList>
            <person name="Varghese N."/>
            <person name="Submissions S."/>
        </authorList>
    </citation>
    <scope>NUCLEOTIDE SEQUENCE [LARGE SCALE GENOMIC DNA]</scope>
</reference>
<comment type="similarity">
    <text evidence="2">Belongs to the monovalent cation:proton antiporter 2 (CPA2) transporter (TC 2.A.37) family.</text>
</comment>
<feature type="compositionally biased region" description="Acidic residues" evidence="7">
    <location>
        <begin position="750"/>
        <end position="762"/>
    </location>
</feature>
<dbReference type="Gene3D" id="1.20.1530.20">
    <property type="match status" value="1"/>
</dbReference>
<evidence type="ECO:0000256" key="1">
    <source>
        <dbReference type="ARBA" id="ARBA00004141"/>
    </source>
</evidence>
<dbReference type="OrthoDB" id="9781411at2"/>
<evidence type="ECO:0000256" key="7">
    <source>
        <dbReference type="SAM" id="MobiDB-lite"/>
    </source>
</evidence>
<evidence type="ECO:0000256" key="2">
    <source>
        <dbReference type="ARBA" id="ARBA00005551"/>
    </source>
</evidence>
<feature type="transmembrane region" description="Helical" evidence="8">
    <location>
        <begin position="318"/>
        <end position="341"/>
    </location>
</feature>
<feature type="region of interest" description="Disordered" evidence="7">
    <location>
        <begin position="749"/>
        <end position="819"/>
    </location>
</feature>
<feature type="transmembrane region" description="Helical" evidence="8">
    <location>
        <begin position="241"/>
        <end position="274"/>
    </location>
</feature>
<feature type="domain" description="RCK N-terminal" evidence="9">
    <location>
        <begin position="465"/>
        <end position="582"/>
    </location>
</feature>
<evidence type="ECO:0000259" key="9">
    <source>
        <dbReference type="PROSITE" id="PS51201"/>
    </source>
</evidence>
<comment type="subcellular location">
    <subcellularLocation>
        <location evidence="1">Membrane</location>
        <topology evidence="1">Multi-pass membrane protein</topology>
    </subcellularLocation>
</comment>
<keyword evidence="5 8" id="KW-1133">Transmembrane helix</keyword>
<dbReference type="EMBL" id="FXWK01000002">
    <property type="protein sequence ID" value="SMQ86212.1"/>
    <property type="molecule type" value="Genomic_DNA"/>
</dbReference>
<feature type="transmembrane region" description="Helical" evidence="8">
    <location>
        <begin position="382"/>
        <end position="401"/>
    </location>
</feature>
<feature type="transmembrane region" description="Helical" evidence="8">
    <location>
        <begin position="118"/>
        <end position="137"/>
    </location>
</feature>
<feature type="region of interest" description="Disordered" evidence="7">
    <location>
        <begin position="423"/>
        <end position="465"/>
    </location>
</feature>
<keyword evidence="11" id="KW-1185">Reference proteome</keyword>
<dbReference type="InterPro" id="IPR003148">
    <property type="entry name" value="RCK_N"/>
</dbReference>
<evidence type="ECO:0000256" key="3">
    <source>
        <dbReference type="ARBA" id="ARBA00022448"/>
    </source>
</evidence>
<name>A0A1Y6G7P7_9HYPH</name>
<feature type="compositionally biased region" description="Low complexity" evidence="7">
    <location>
        <begin position="763"/>
        <end position="773"/>
    </location>
</feature>
<feature type="transmembrane region" description="Helical" evidence="8">
    <location>
        <begin position="57"/>
        <end position="76"/>
    </location>
</feature>
<dbReference type="GO" id="GO:0016020">
    <property type="term" value="C:membrane"/>
    <property type="evidence" value="ECO:0007669"/>
    <property type="project" value="UniProtKB-SubCell"/>
</dbReference>
<dbReference type="PANTHER" id="PTHR42751">
    <property type="entry name" value="SODIUM/HYDROGEN EXCHANGER FAMILY/TRKA DOMAIN PROTEIN"/>
    <property type="match status" value="1"/>
</dbReference>